<dbReference type="Pfam" id="PF01915">
    <property type="entry name" value="Glyco_hydro_3_C"/>
    <property type="match status" value="1"/>
</dbReference>
<evidence type="ECO:0000313" key="9">
    <source>
        <dbReference type="Proteomes" id="UP000541444"/>
    </source>
</evidence>
<feature type="domain" description="Glycoside hydrolase family 3 C-terminal" evidence="7">
    <location>
        <begin position="68"/>
        <end position="224"/>
    </location>
</feature>
<dbReference type="InterPro" id="IPR051915">
    <property type="entry name" value="Cellulose_Degrad_GH3"/>
</dbReference>
<dbReference type="Gene3D" id="3.40.50.1700">
    <property type="entry name" value="Glycoside hydrolase family 3 C-terminal domain"/>
    <property type="match status" value="1"/>
</dbReference>
<dbReference type="PANTHER" id="PTHR30620:SF16">
    <property type="entry name" value="LYSOSOMAL BETA GLUCOSIDASE"/>
    <property type="match status" value="1"/>
</dbReference>
<evidence type="ECO:0000256" key="2">
    <source>
        <dbReference type="ARBA" id="ARBA00005336"/>
    </source>
</evidence>
<organism evidence="8 9">
    <name type="scientific">Kingdonia uniflora</name>
    <dbReference type="NCBI Taxonomy" id="39325"/>
    <lineage>
        <taxon>Eukaryota</taxon>
        <taxon>Viridiplantae</taxon>
        <taxon>Streptophyta</taxon>
        <taxon>Embryophyta</taxon>
        <taxon>Tracheophyta</taxon>
        <taxon>Spermatophyta</taxon>
        <taxon>Magnoliopsida</taxon>
        <taxon>Ranunculales</taxon>
        <taxon>Circaeasteraceae</taxon>
        <taxon>Kingdonia</taxon>
    </lineage>
</organism>
<dbReference type="AlphaFoldDB" id="A0A7J7NRL9"/>
<evidence type="ECO:0000256" key="4">
    <source>
        <dbReference type="ARBA" id="ARBA00022729"/>
    </source>
</evidence>
<protein>
    <recommendedName>
        <fullName evidence="3">beta-glucosidase</fullName>
        <ecNumber evidence="3">3.2.1.21</ecNumber>
    </recommendedName>
</protein>
<evidence type="ECO:0000256" key="5">
    <source>
        <dbReference type="ARBA" id="ARBA00022801"/>
    </source>
</evidence>
<dbReference type="InterPro" id="IPR036962">
    <property type="entry name" value="Glyco_hydro_3_N_sf"/>
</dbReference>
<sequence length="230" mass="24972">MDVSVSTITISYWSWNGETMHANHDLITGYLKKIAVLGVGAGIDMIMVSFNYTEFIDILIFQVKKSIIPMSRIDDAGRRILRVKFIMGLYEHPLADLNLVDQLGSKNGKYANKPLLLLAKNASKILVAGSHADNLETFGNNLNLAISEPGPSTIKNVCGSVKCVVIVVSGRPCCASAVYTIDALVAAWLSGTEGQGVADVLLGDYRFTGKVARTWFITVDQLPMNFGDTL</sequence>
<name>A0A7J7NRL9_9MAGN</name>
<dbReference type="GO" id="GO:0008422">
    <property type="term" value="F:beta-glucosidase activity"/>
    <property type="evidence" value="ECO:0007669"/>
    <property type="project" value="TreeGrafter"/>
</dbReference>
<gene>
    <name evidence="8" type="ORF">GIB67_034249</name>
</gene>
<keyword evidence="5" id="KW-0378">Hydrolase</keyword>
<keyword evidence="6" id="KW-0326">Glycosidase</keyword>
<evidence type="ECO:0000259" key="7">
    <source>
        <dbReference type="Pfam" id="PF01915"/>
    </source>
</evidence>
<dbReference type="EMBL" id="JACGCM010000622">
    <property type="protein sequence ID" value="KAF6169857.1"/>
    <property type="molecule type" value="Genomic_DNA"/>
</dbReference>
<comment type="caution">
    <text evidence="8">The sequence shown here is derived from an EMBL/GenBank/DDBJ whole genome shotgun (WGS) entry which is preliminary data.</text>
</comment>
<dbReference type="GO" id="GO:0009251">
    <property type="term" value="P:glucan catabolic process"/>
    <property type="evidence" value="ECO:0007669"/>
    <property type="project" value="TreeGrafter"/>
</dbReference>
<dbReference type="InterPro" id="IPR002772">
    <property type="entry name" value="Glyco_hydro_3_C"/>
</dbReference>
<evidence type="ECO:0000256" key="1">
    <source>
        <dbReference type="ARBA" id="ARBA00000448"/>
    </source>
</evidence>
<keyword evidence="9" id="KW-1185">Reference proteome</keyword>
<reference evidence="8 9" key="1">
    <citation type="journal article" date="2020" name="IScience">
        <title>Genome Sequencing of the Endangered Kingdonia uniflora (Circaeasteraceae, Ranunculales) Reveals Potential Mechanisms of Evolutionary Specialization.</title>
        <authorList>
            <person name="Sun Y."/>
            <person name="Deng T."/>
            <person name="Zhang A."/>
            <person name="Moore M.J."/>
            <person name="Landis J.B."/>
            <person name="Lin N."/>
            <person name="Zhang H."/>
            <person name="Zhang X."/>
            <person name="Huang J."/>
            <person name="Zhang X."/>
            <person name="Sun H."/>
            <person name="Wang H."/>
        </authorList>
    </citation>
    <scope>NUCLEOTIDE SEQUENCE [LARGE SCALE GENOMIC DNA]</scope>
    <source>
        <strain evidence="8">TB1705</strain>
        <tissue evidence="8">Leaf</tissue>
    </source>
</reference>
<dbReference type="Proteomes" id="UP000541444">
    <property type="component" value="Unassembled WGS sequence"/>
</dbReference>
<dbReference type="Gene3D" id="3.20.20.300">
    <property type="entry name" value="Glycoside hydrolase, family 3, N-terminal domain"/>
    <property type="match status" value="1"/>
</dbReference>
<evidence type="ECO:0000256" key="6">
    <source>
        <dbReference type="ARBA" id="ARBA00023295"/>
    </source>
</evidence>
<dbReference type="SUPFAM" id="SSF52279">
    <property type="entry name" value="Beta-D-glucan exohydrolase, C-terminal domain"/>
    <property type="match status" value="1"/>
</dbReference>
<evidence type="ECO:0000313" key="8">
    <source>
        <dbReference type="EMBL" id="KAF6169857.1"/>
    </source>
</evidence>
<dbReference type="EC" id="3.2.1.21" evidence="3"/>
<comment type="similarity">
    <text evidence="2">Belongs to the glycosyl hydrolase 3 family.</text>
</comment>
<accession>A0A7J7NRL9</accession>
<dbReference type="PANTHER" id="PTHR30620">
    <property type="entry name" value="PERIPLASMIC BETA-GLUCOSIDASE-RELATED"/>
    <property type="match status" value="1"/>
</dbReference>
<comment type="catalytic activity">
    <reaction evidence="1">
        <text>Hydrolysis of terminal, non-reducing beta-D-glucosyl residues with release of beta-D-glucose.</text>
        <dbReference type="EC" id="3.2.1.21"/>
    </reaction>
</comment>
<dbReference type="InterPro" id="IPR036881">
    <property type="entry name" value="Glyco_hydro_3_C_sf"/>
</dbReference>
<evidence type="ECO:0000256" key="3">
    <source>
        <dbReference type="ARBA" id="ARBA00012744"/>
    </source>
</evidence>
<keyword evidence="4" id="KW-0732">Signal</keyword>
<proteinExistence type="inferred from homology"/>